<dbReference type="InterPro" id="IPR036388">
    <property type="entry name" value="WH-like_DNA-bd_sf"/>
</dbReference>
<dbReference type="KEGG" id="bfn:OI25_7412"/>
<dbReference type="Pfam" id="PF01978">
    <property type="entry name" value="TrmB"/>
    <property type="match status" value="1"/>
</dbReference>
<evidence type="ECO:0000313" key="4">
    <source>
        <dbReference type="EMBL" id="MDT8843334.1"/>
    </source>
</evidence>
<dbReference type="SUPFAM" id="SSF56024">
    <property type="entry name" value="Phospholipase D/nuclease"/>
    <property type="match status" value="1"/>
</dbReference>
<dbReference type="PANTHER" id="PTHR34293:SF1">
    <property type="entry name" value="HTH-TYPE TRANSCRIPTIONAL REGULATOR TRMBL2"/>
    <property type="match status" value="1"/>
</dbReference>
<reference evidence="3 5" key="1">
    <citation type="journal article" date="2015" name="Genome Announc.">
        <title>Complete genome sequences for 59 burkholderia isolates, both pathogenic and near neighbor.</title>
        <authorList>
            <person name="Johnson S.L."/>
            <person name="Bishop-Lilly K.A."/>
            <person name="Ladner J.T."/>
            <person name="Daligault H.E."/>
            <person name="Davenport K.W."/>
            <person name="Jaissle J."/>
            <person name="Frey K.G."/>
            <person name="Koroleva G.I."/>
            <person name="Bruce D.C."/>
            <person name="Coyne S.R."/>
            <person name="Broomall S.M."/>
            <person name="Li P.E."/>
            <person name="Teshima H."/>
            <person name="Gibbons H.S."/>
            <person name="Palacios G.F."/>
            <person name="Rosenzweig C.N."/>
            <person name="Redden C.L."/>
            <person name="Xu Y."/>
            <person name="Minogue T.D."/>
            <person name="Chain P.S."/>
        </authorList>
    </citation>
    <scope>NUCLEOTIDE SEQUENCE [LARGE SCALE GENOMIC DNA]</scope>
    <source>
        <strain evidence="3 5">ATCC BAA-463</strain>
    </source>
</reference>
<feature type="domain" description="Transcription regulator TrmB C-terminal" evidence="2">
    <location>
        <begin position="146"/>
        <end position="245"/>
    </location>
</feature>
<reference evidence="4" key="2">
    <citation type="submission" date="2022-08" db="EMBL/GenBank/DDBJ databases">
        <authorList>
            <person name="Kim S.-J."/>
        </authorList>
    </citation>
    <scope>NUCLEOTIDE SEQUENCE</scope>
    <source>
        <strain evidence="4">KJ</strain>
    </source>
</reference>
<dbReference type="AlphaFoldDB" id="A0AAP5QJC9"/>
<evidence type="ECO:0000313" key="6">
    <source>
        <dbReference type="Proteomes" id="UP001246473"/>
    </source>
</evidence>
<dbReference type="Proteomes" id="UP001246473">
    <property type="component" value="Unassembled WGS sequence"/>
</dbReference>
<dbReference type="EMBL" id="CP010025">
    <property type="protein sequence ID" value="AJZ56877.1"/>
    <property type="molecule type" value="Genomic_DNA"/>
</dbReference>
<dbReference type="InterPro" id="IPR051797">
    <property type="entry name" value="TrmB-like"/>
</dbReference>
<evidence type="ECO:0000259" key="1">
    <source>
        <dbReference type="Pfam" id="PF01978"/>
    </source>
</evidence>
<name>A0AAP5QJC9_9BURK</name>
<dbReference type="SUPFAM" id="SSF46785">
    <property type="entry name" value="Winged helix' DNA-binding domain"/>
    <property type="match status" value="1"/>
</dbReference>
<dbReference type="Gene3D" id="1.10.10.10">
    <property type="entry name" value="Winged helix-like DNA-binding domain superfamily/Winged helix DNA-binding domain"/>
    <property type="match status" value="1"/>
</dbReference>
<dbReference type="InterPro" id="IPR021586">
    <property type="entry name" value="Tscrpt_reg_TrmB_C"/>
</dbReference>
<evidence type="ECO:0000313" key="3">
    <source>
        <dbReference type="EMBL" id="AJZ56877.1"/>
    </source>
</evidence>
<gene>
    <name evidence="3" type="ORF">OI25_7412</name>
    <name evidence="4" type="ORF">ParKJ_38570</name>
</gene>
<feature type="domain" description="Transcription regulator TrmB N-terminal" evidence="1">
    <location>
        <begin position="18"/>
        <end position="74"/>
    </location>
</feature>
<protein>
    <submittedName>
        <fullName evidence="4">Helix-turn-helix domain-containing protein</fullName>
    </submittedName>
    <submittedName>
        <fullName evidence="3">IclR helix-turn-helix domain protein</fullName>
    </submittedName>
</protein>
<dbReference type="Pfam" id="PF11495">
    <property type="entry name" value="Regulator_TrmB"/>
    <property type="match status" value="1"/>
</dbReference>
<dbReference type="EMBL" id="JANSLM010000023">
    <property type="protein sequence ID" value="MDT8843334.1"/>
    <property type="molecule type" value="Genomic_DNA"/>
</dbReference>
<dbReference type="PANTHER" id="PTHR34293">
    <property type="entry name" value="HTH-TYPE TRANSCRIPTIONAL REGULATOR TRMBL2"/>
    <property type="match status" value="1"/>
</dbReference>
<accession>A0AAP5QJC9</accession>
<proteinExistence type="predicted"/>
<organism evidence="4 6">
    <name type="scientific">Paraburkholderia fungorum</name>
    <dbReference type="NCBI Taxonomy" id="134537"/>
    <lineage>
        <taxon>Bacteria</taxon>
        <taxon>Pseudomonadati</taxon>
        <taxon>Pseudomonadota</taxon>
        <taxon>Betaproteobacteria</taxon>
        <taxon>Burkholderiales</taxon>
        <taxon>Burkholderiaceae</taxon>
        <taxon>Paraburkholderia</taxon>
    </lineage>
</organism>
<sequence length="250" mass="28209">MDIEAWLAQAGISGKLYVAYMASLELGQATVNQIAARSGLGRTTAYSIIERLQEEGLVRIIDRGEKRVVVPEDPQVLLERAEARRRAFSDLMPELRALYNMSRVKPEIRFYEGEAGVATVLWDTLTARSKLLRGILSMKELLESPGFDRMQEYIAKRVERGIELKVLRSSAEDTDSIWSAPGTDLRELRYAPAHINLAMTTYVYDDKVAIISSKREDYGLIIQSQDFAHLYSAMFDGLWAISTETPPEQS</sequence>
<evidence type="ECO:0000259" key="2">
    <source>
        <dbReference type="Pfam" id="PF11495"/>
    </source>
</evidence>
<evidence type="ECO:0000313" key="5">
    <source>
        <dbReference type="Proteomes" id="UP000032614"/>
    </source>
</evidence>
<dbReference type="RefSeq" id="WP_007183021.1">
    <property type="nucleotide sequence ID" value="NZ_CP010025.1"/>
</dbReference>
<dbReference type="Proteomes" id="UP000032614">
    <property type="component" value="Chromosome 3"/>
</dbReference>
<dbReference type="InterPro" id="IPR002831">
    <property type="entry name" value="Tscrpt_reg_TrmB_N"/>
</dbReference>
<dbReference type="GeneID" id="66513725"/>
<dbReference type="InterPro" id="IPR036390">
    <property type="entry name" value="WH_DNA-bd_sf"/>
</dbReference>